<dbReference type="PIRSF" id="PIRSF029958">
    <property type="entry name" value="Necrosis-inducing_protein"/>
    <property type="match status" value="1"/>
</dbReference>
<keyword evidence="2" id="KW-0843">Virulence</keyword>
<dbReference type="PANTHER" id="PTHR33657">
    <property type="entry name" value="DOMAIN PROTEIN, PUTATIVE (AFU_ORTHOLOGUE AFUA_5G00600)-RELATED"/>
    <property type="match status" value="1"/>
</dbReference>
<organism evidence="4 5">
    <name type="scientific">Clonostachys rhizophaga</name>
    <dbReference type="NCBI Taxonomy" id="160324"/>
    <lineage>
        <taxon>Eukaryota</taxon>
        <taxon>Fungi</taxon>
        <taxon>Dikarya</taxon>
        <taxon>Ascomycota</taxon>
        <taxon>Pezizomycotina</taxon>
        <taxon>Sordariomycetes</taxon>
        <taxon>Hypocreomycetidae</taxon>
        <taxon>Hypocreales</taxon>
        <taxon>Bionectriaceae</taxon>
        <taxon>Clonostachys</taxon>
    </lineage>
</organism>
<dbReference type="Pfam" id="PF05630">
    <property type="entry name" value="NPP1"/>
    <property type="match status" value="1"/>
</dbReference>
<comment type="similarity">
    <text evidence="1">Belongs to the Necrosis inducing protein (NPP1) family.</text>
</comment>
<dbReference type="InterPro" id="IPR008701">
    <property type="entry name" value="NPP1"/>
</dbReference>
<accession>A0A9N9W288</accession>
<evidence type="ECO:0000256" key="3">
    <source>
        <dbReference type="SAM" id="SignalP"/>
    </source>
</evidence>
<proteinExistence type="inferred from homology"/>
<keyword evidence="3" id="KW-0732">Signal</keyword>
<dbReference type="Proteomes" id="UP000696573">
    <property type="component" value="Unassembled WGS sequence"/>
</dbReference>
<reference evidence="4" key="1">
    <citation type="submission" date="2021-10" db="EMBL/GenBank/DDBJ databases">
        <authorList>
            <person name="Piombo E."/>
        </authorList>
    </citation>
    <scope>NUCLEOTIDE SEQUENCE</scope>
</reference>
<sequence length="239" mass="25923">MHANFIIATLLSAVAIQAAPLQKRAVVDHDSLSPLPEAVQSGTLGQLMLKFEPRLYVSHGCQSYPAVDSAGNVRKRSGGLSASGSASGACRDESKGQTYARAAEYNGRIAIMYAWYMPKDHPDSAFTSGHRHDWENAVVFVNKATGAFEEAFASAHGKYSRSTSPAMDGNHVLIEYYFTWPLNHATKFTSTVGRDLPVLDWATMTSAMQNALNTYDFGSAEFPAKDSNFVSNLDKASNS</sequence>
<protein>
    <submittedName>
        <fullName evidence="4">Uncharacterized protein</fullName>
    </submittedName>
</protein>
<evidence type="ECO:0000313" key="4">
    <source>
        <dbReference type="EMBL" id="CAH0042891.1"/>
    </source>
</evidence>
<feature type="signal peptide" evidence="3">
    <location>
        <begin position="1"/>
        <end position="18"/>
    </location>
</feature>
<evidence type="ECO:0000256" key="1">
    <source>
        <dbReference type="ARBA" id="ARBA00009520"/>
    </source>
</evidence>
<comment type="caution">
    <text evidence="4">The sequence shown here is derived from an EMBL/GenBank/DDBJ whole genome shotgun (WGS) entry which is preliminary data.</text>
</comment>
<dbReference type="PANTHER" id="PTHR33657:SF8">
    <property type="entry name" value="DOMAIN PROTEIN, PUTATIVE (AFU_ORTHOLOGUE AFUA_5G00600)-RELATED"/>
    <property type="match status" value="1"/>
</dbReference>
<evidence type="ECO:0000313" key="5">
    <source>
        <dbReference type="Proteomes" id="UP000696573"/>
    </source>
</evidence>
<gene>
    <name evidence="4" type="ORF">CRHIZ90672A_00004864</name>
</gene>
<dbReference type="EMBL" id="CABFNQ020000768">
    <property type="protein sequence ID" value="CAH0042891.1"/>
    <property type="molecule type" value="Genomic_DNA"/>
</dbReference>
<dbReference type="OrthoDB" id="89086at2759"/>
<feature type="chain" id="PRO_5040207191" evidence="3">
    <location>
        <begin position="19"/>
        <end position="239"/>
    </location>
</feature>
<name>A0A9N9W288_9HYPO</name>
<keyword evidence="5" id="KW-1185">Reference proteome</keyword>
<evidence type="ECO:0000256" key="2">
    <source>
        <dbReference type="ARBA" id="ARBA00023026"/>
    </source>
</evidence>
<dbReference type="AlphaFoldDB" id="A0A9N9W288"/>